<evidence type="ECO:0000256" key="4">
    <source>
        <dbReference type="ARBA" id="ARBA00023163"/>
    </source>
</evidence>
<dbReference type="SMART" id="SM01043">
    <property type="entry name" value="BTAD"/>
    <property type="match status" value="1"/>
</dbReference>
<keyword evidence="3 5" id="KW-0238">DNA-binding</keyword>
<evidence type="ECO:0000256" key="2">
    <source>
        <dbReference type="ARBA" id="ARBA00023015"/>
    </source>
</evidence>
<organism evidence="7 8">
    <name type="scientific">Nocardioides vastitatis</name>
    <dbReference type="NCBI Taxonomy" id="2568655"/>
    <lineage>
        <taxon>Bacteria</taxon>
        <taxon>Bacillati</taxon>
        <taxon>Actinomycetota</taxon>
        <taxon>Actinomycetes</taxon>
        <taxon>Propionibacteriales</taxon>
        <taxon>Nocardioidaceae</taxon>
        <taxon>Nocardioides</taxon>
    </lineage>
</organism>
<accession>A0ABW0ZDK6</accession>
<evidence type="ECO:0000256" key="1">
    <source>
        <dbReference type="ARBA" id="ARBA00005820"/>
    </source>
</evidence>
<dbReference type="InterPro" id="IPR011990">
    <property type="entry name" value="TPR-like_helical_dom_sf"/>
</dbReference>
<protein>
    <submittedName>
        <fullName evidence="7">BTAD domain-containing putative transcriptional regulator</fullName>
    </submittedName>
</protein>
<keyword evidence="4" id="KW-0804">Transcription</keyword>
<evidence type="ECO:0000313" key="8">
    <source>
        <dbReference type="Proteomes" id="UP001596072"/>
    </source>
</evidence>
<dbReference type="InterPro" id="IPR051677">
    <property type="entry name" value="AfsR-DnrI-RedD_regulator"/>
</dbReference>
<dbReference type="EMBL" id="JBHSNS010000001">
    <property type="protein sequence ID" value="MFC5727636.1"/>
    <property type="molecule type" value="Genomic_DNA"/>
</dbReference>
<dbReference type="InterPro" id="IPR036388">
    <property type="entry name" value="WH-like_DNA-bd_sf"/>
</dbReference>
<dbReference type="Pfam" id="PF00486">
    <property type="entry name" value="Trans_reg_C"/>
    <property type="match status" value="1"/>
</dbReference>
<dbReference type="RefSeq" id="WP_378526907.1">
    <property type="nucleotide sequence ID" value="NZ_JBHSNS010000001.1"/>
</dbReference>
<proteinExistence type="inferred from homology"/>
<dbReference type="PANTHER" id="PTHR35807:SF1">
    <property type="entry name" value="TRANSCRIPTIONAL REGULATOR REDD"/>
    <property type="match status" value="1"/>
</dbReference>
<dbReference type="PROSITE" id="PS51755">
    <property type="entry name" value="OMPR_PHOB"/>
    <property type="match status" value="1"/>
</dbReference>
<comment type="similarity">
    <text evidence="1">Belongs to the AfsR/DnrI/RedD regulatory family.</text>
</comment>
<dbReference type="Gene3D" id="1.25.40.10">
    <property type="entry name" value="Tetratricopeptide repeat domain"/>
    <property type="match status" value="1"/>
</dbReference>
<reference evidence="8" key="1">
    <citation type="journal article" date="2019" name="Int. J. Syst. Evol. Microbiol.">
        <title>The Global Catalogue of Microorganisms (GCM) 10K type strain sequencing project: providing services to taxonomists for standard genome sequencing and annotation.</title>
        <authorList>
            <consortium name="The Broad Institute Genomics Platform"/>
            <consortium name="The Broad Institute Genome Sequencing Center for Infectious Disease"/>
            <person name="Wu L."/>
            <person name="Ma J."/>
        </authorList>
    </citation>
    <scope>NUCLEOTIDE SEQUENCE [LARGE SCALE GENOMIC DNA]</scope>
    <source>
        <strain evidence="8">YIM 94188</strain>
    </source>
</reference>
<dbReference type="SUPFAM" id="SSF48452">
    <property type="entry name" value="TPR-like"/>
    <property type="match status" value="1"/>
</dbReference>
<dbReference type="InterPro" id="IPR016032">
    <property type="entry name" value="Sig_transdc_resp-reg_C-effctor"/>
</dbReference>
<keyword evidence="8" id="KW-1185">Reference proteome</keyword>
<dbReference type="SMART" id="SM00862">
    <property type="entry name" value="Trans_reg_C"/>
    <property type="match status" value="1"/>
</dbReference>
<dbReference type="InterPro" id="IPR001867">
    <property type="entry name" value="OmpR/PhoB-type_DNA-bd"/>
</dbReference>
<evidence type="ECO:0000256" key="3">
    <source>
        <dbReference type="ARBA" id="ARBA00023125"/>
    </source>
</evidence>
<evidence type="ECO:0000313" key="7">
    <source>
        <dbReference type="EMBL" id="MFC5727636.1"/>
    </source>
</evidence>
<dbReference type="SUPFAM" id="SSF46894">
    <property type="entry name" value="C-terminal effector domain of the bipartite response regulators"/>
    <property type="match status" value="1"/>
</dbReference>
<comment type="caution">
    <text evidence="7">The sequence shown here is derived from an EMBL/GenBank/DDBJ whole genome shotgun (WGS) entry which is preliminary data.</text>
</comment>
<dbReference type="PANTHER" id="PTHR35807">
    <property type="entry name" value="TRANSCRIPTIONAL REGULATOR REDD-RELATED"/>
    <property type="match status" value="1"/>
</dbReference>
<evidence type="ECO:0000256" key="5">
    <source>
        <dbReference type="PROSITE-ProRule" id="PRU01091"/>
    </source>
</evidence>
<keyword evidence="2" id="KW-0805">Transcription regulation</keyword>
<feature type="domain" description="OmpR/PhoB-type" evidence="6">
    <location>
        <begin position="1"/>
        <end position="90"/>
    </location>
</feature>
<evidence type="ECO:0000259" key="6">
    <source>
        <dbReference type="PROSITE" id="PS51755"/>
    </source>
</evidence>
<dbReference type="Proteomes" id="UP001596072">
    <property type="component" value="Unassembled WGS sequence"/>
</dbReference>
<dbReference type="Gene3D" id="1.10.10.10">
    <property type="entry name" value="Winged helix-like DNA-binding domain superfamily/Winged helix DNA-binding domain"/>
    <property type="match status" value="1"/>
</dbReference>
<dbReference type="InterPro" id="IPR005158">
    <property type="entry name" value="BTAD"/>
</dbReference>
<name>A0ABW0ZDK6_9ACTN</name>
<sequence>MSALAVRVLGELTVDGTDLTSLDRKARALLLLLALARGRPVSTDALADALWGDGPPARPSDQVAVLASRLRRVLGREHIPRSDAGYRLRADWLDLAELEAMVNEIEDRPGAAEARVLAGAALALIRGPIAEVRGTATWAVVERAAAERLIQRARRVAAAAFLAAGQGRDALELATADSTTDPLDEAAVRTVMRAEAVEGRPALALAAYAALRERLADQLGADPAAATEELHMAILRGEFPIRSPWRAPSVVSHIAGADR</sequence>
<gene>
    <name evidence="7" type="ORF">ACFPQB_01810</name>
</gene>
<feature type="DNA-binding region" description="OmpR/PhoB-type" evidence="5">
    <location>
        <begin position="1"/>
        <end position="90"/>
    </location>
</feature>
<dbReference type="Pfam" id="PF03704">
    <property type="entry name" value="BTAD"/>
    <property type="match status" value="1"/>
</dbReference>